<feature type="compositionally biased region" description="Basic and acidic residues" evidence="1">
    <location>
        <begin position="110"/>
        <end position="127"/>
    </location>
</feature>
<feature type="compositionally biased region" description="Polar residues" evidence="1">
    <location>
        <begin position="75"/>
        <end position="84"/>
    </location>
</feature>
<evidence type="ECO:0000313" key="3">
    <source>
        <dbReference type="Proteomes" id="UP001303760"/>
    </source>
</evidence>
<reference evidence="2" key="2">
    <citation type="submission" date="2023-05" db="EMBL/GenBank/DDBJ databases">
        <authorList>
            <consortium name="Lawrence Berkeley National Laboratory"/>
            <person name="Steindorff A."/>
            <person name="Hensen N."/>
            <person name="Bonometti L."/>
            <person name="Westerberg I."/>
            <person name="Brannstrom I.O."/>
            <person name="Guillou S."/>
            <person name="Cros-Aarteil S."/>
            <person name="Calhoun S."/>
            <person name="Haridas S."/>
            <person name="Kuo A."/>
            <person name="Mondo S."/>
            <person name="Pangilinan J."/>
            <person name="Riley R."/>
            <person name="Labutti K."/>
            <person name="Andreopoulos B."/>
            <person name="Lipzen A."/>
            <person name="Chen C."/>
            <person name="Yanf M."/>
            <person name="Daum C."/>
            <person name="Ng V."/>
            <person name="Clum A."/>
            <person name="Ohm R."/>
            <person name="Martin F."/>
            <person name="Silar P."/>
            <person name="Natvig D."/>
            <person name="Lalanne C."/>
            <person name="Gautier V."/>
            <person name="Ament-Velasquez S.L."/>
            <person name="Kruys A."/>
            <person name="Hutchinson M.I."/>
            <person name="Powell A.J."/>
            <person name="Barry K."/>
            <person name="Miller A.N."/>
            <person name="Grigoriev I.V."/>
            <person name="Debuchy R."/>
            <person name="Gladieux P."/>
            <person name="Thoren M.H."/>
            <person name="Johannesson H."/>
        </authorList>
    </citation>
    <scope>NUCLEOTIDE SEQUENCE</scope>
    <source>
        <strain evidence="2">CBS 532.94</strain>
    </source>
</reference>
<proteinExistence type="predicted"/>
<protein>
    <submittedName>
        <fullName evidence="2">Uncharacterized protein</fullName>
    </submittedName>
</protein>
<keyword evidence="3" id="KW-1185">Reference proteome</keyword>
<dbReference type="EMBL" id="MU860318">
    <property type="protein sequence ID" value="KAK4234879.1"/>
    <property type="molecule type" value="Genomic_DNA"/>
</dbReference>
<feature type="region of interest" description="Disordered" evidence="1">
    <location>
        <begin position="17"/>
        <end position="143"/>
    </location>
</feature>
<name>A0AAN7C3U3_9PEZI</name>
<comment type="caution">
    <text evidence="2">The sequence shown here is derived from an EMBL/GenBank/DDBJ whole genome shotgun (WGS) entry which is preliminary data.</text>
</comment>
<dbReference type="PANTHER" id="PTHR42090:SF1">
    <property type="match status" value="1"/>
</dbReference>
<feature type="compositionally biased region" description="Basic and acidic residues" evidence="1">
    <location>
        <begin position="47"/>
        <end position="60"/>
    </location>
</feature>
<reference evidence="2" key="1">
    <citation type="journal article" date="2023" name="Mol. Phylogenet. Evol.">
        <title>Genome-scale phylogeny and comparative genomics of the fungal order Sordariales.</title>
        <authorList>
            <person name="Hensen N."/>
            <person name="Bonometti L."/>
            <person name="Westerberg I."/>
            <person name="Brannstrom I.O."/>
            <person name="Guillou S."/>
            <person name="Cros-Aarteil S."/>
            <person name="Calhoun S."/>
            <person name="Haridas S."/>
            <person name="Kuo A."/>
            <person name="Mondo S."/>
            <person name="Pangilinan J."/>
            <person name="Riley R."/>
            <person name="LaButti K."/>
            <person name="Andreopoulos B."/>
            <person name="Lipzen A."/>
            <person name="Chen C."/>
            <person name="Yan M."/>
            <person name="Daum C."/>
            <person name="Ng V."/>
            <person name="Clum A."/>
            <person name="Steindorff A."/>
            <person name="Ohm R.A."/>
            <person name="Martin F."/>
            <person name="Silar P."/>
            <person name="Natvig D.O."/>
            <person name="Lalanne C."/>
            <person name="Gautier V."/>
            <person name="Ament-Velasquez S.L."/>
            <person name="Kruys A."/>
            <person name="Hutchinson M.I."/>
            <person name="Powell A.J."/>
            <person name="Barry K."/>
            <person name="Miller A.N."/>
            <person name="Grigoriev I.V."/>
            <person name="Debuchy R."/>
            <person name="Gladieux P."/>
            <person name="Hiltunen Thoren M."/>
            <person name="Johannesson H."/>
        </authorList>
    </citation>
    <scope>NUCLEOTIDE SEQUENCE</scope>
    <source>
        <strain evidence="2">CBS 532.94</strain>
    </source>
</reference>
<feature type="compositionally biased region" description="Basic residues" evidence="1">
    <location>
        <begin position="128"/>
        <end position="143"/>
    </location>
</feature>
<evidence type="ECO:0000313" key="2">
    <source>
        <dbReference type="EMBL" id="KAK4234879.1"/>
    </source>
</evidence>
<feature type="compositionally biased region" description="Polar residues" evidence="1">
    <location>
        <begin position="92"/>
        <end position="109"/>
    </location>
</feature>
<evidence type="ECO:0000256" key="1">
    <source>
        <dbReference type="SAM" id="MobiDB-lite"/>
    </source>
</evidence>
<dbReference type="Proteomes" id="UP001303760">
    <property type="component" value="Unassembled WGS sequence"/>
</dbReference>
<accession>A0AAN7C3U3</accession>
<gene>
    <name evidence="2" type="ORF">C8A03DRAFT_37307</name>
</gene>
<dbReference type="PANTHER" id="PTHR42090">
    <property type="match status" value="1"/>
</dbReference>
<dbReference type="AlphaFoldDB" id="A0AAN7C3U3"/>
<sequence>MAFRAGSQSFLLQARTLRSTASRSSGPSLYLSRRYHPTWPLSSGKDNLQDRESLNPRRSEGSNFADNDQVAEKSTAFSSNNTNPEAEKKSMGQESNGNPLDASGANQDLSKSHNPEEKSADKGDKKTSSKRHGGKKHGTVGPA</sequence>
<organism evidence="2 3">
    <name type="scientific">Achaetomium macrosporum</name>
    <dbReference type="NCBI Taxonomy" id="79813"/>
    <lineage>
        <taxon>Eukaryota</taxon>
        <taxon>Fungi</taxon>
        <taxon>Dikarya</taxon>
        <taxon>Ascomycota</taxon>
        <taxon>Pezizomycotina</taxon>
        <taxon>Sordariomycetes</taxon>
        <taxon>Sordariomycetidae</taxon>
        <taxon>Sordariales</taxon>
        <taxon>Chaetomiaceae</taxon>
        <taxon>Achaetomium</taxon>
    </lineage>
</organism>